<evidence type="ECO:0000256" key="1">
    <source>
        <dbReference type="ARBA" id="ARBA00022729"/>
    </source>
</evidence>
<dbReference type="InterPro" id="IPR013766">
    <property type="entry name" value="Thioredoxin_domain"/>
</dbReference>
<dbReference type="PROSITE" id="PS51352">
    <property type="entry name" value="THIOREDOXIN_2"/>
    <property type="match status" value="1"/>
</dbReference>
<dbReference type="AlphaFoldDB" id="A0A7Y3R683"/>
<proteinExistence type="predicted"/>
<dbReference type="InterPro" id="IPR051099">
    <property type="entry name" value="AGR/TXD"/>
</dbReference>
<evidence type="ECO:0000313" key="5">
    <source>
        <dbReference type="Proteomes" id="UP000536509"/>
    </source>
</evidence>
<feature type="signal peptide" evidence="2">
    <location>
        <begin position="1"/>
        <end position="19"/>
    </location>
</feature>
<comment type="caution">
    <text evidence="4">The sequence shown here is derived from an EMBL/GenBank/DDBJ whole genome shotgun (WGS) entry which is preliminary data.</text>
</comment>
<gene>
    <name evidence="4" type="ORF">HKT18_00475</name>
</gene>
<evidence type="ECO:0000256" key="2">
    <source>
        <dbReference type="SAM" id="SignalP"/>
    </source>
</evidence>
<keyword evidence="5" id="KW-1185">Reference proteome</keyword>
<keyword evidence="1 2" id="KW-0732">Signal</keyword>
<evidence type="ECO:0000313" key="4">
    <source>
        <dbReference type="EMBL" id="NNT70679.1"/>
    </source>
</evidence>
<dbReference type="PANTHER" id="PTHR15337:SF11">
    <property type="entry name" value="THIOREDOXIN DOMAIN-CONTAINING PROTEIN"/>
    <property type="match status" value="1"/>
</dbReference>
<dbReference type="RefSeq" id="WP_171220897.1">
    <property type="nucleotide sequence ID" value="NZ_CP121446.1"/>
</dbReference>
<dbReference type="Proteomes" id="UP000536509">
    <property type="component" value="Unassembled WGS sequence"/>
</dbReference>
<feature type="domain" description="Thioredoxin" evidence="3">
    <location>
        <begin position="11"/>
        <end position="151"/>
    </location>
</feature>
<evidence type="ECO:0000259" key="3">
    <source>
        <dbReference type="PROSITE" id="PS51352"/>
    </source>
</evidence>
<organism evidence="4 5">
    <name type="scientific">Flavobacterium rivulicola</name>
    <dbReference type="NCBI Taxonomy" id="2732161"/>
    <lineage>
        <taxon>Bacteria</taxon>
        <taxon>Pseudomonadati</taxon>
        <taxon>Bacteroidota</taxon>
        <taxon>Flavobacteriia</taxon>
        <taxon>Flavobacteriales</taxon>
        <taxon>Flavobacteriaceae</taxon>
        <taxon>Flavobacterium</taxon>
    </lineage>
</organism>
<protein>
    <submittedName>
        <fullName evidence="4">Thioredoxin family protein</fullName>
    </submittedName>
</protein>
<feature type="chain" id="PRO_5031189874" evidence="2">
    <location>
        <begin position="20"/>
        <end position="155"/>
    </location>
</feature>
<dbReference type="PANTHER" id="PTHR15337">
    <property type="entry name" value="ANTERIOR GRADIENT PROTEIN-RELATED"/>
    <property type="match status" value="1"/>
</dbReference>
<dbReference type="EMBL" id="JABEVX010000001">
    <property type="protein sequence ID" value="NNT70679.1"/>
    <property type="molecule type" value="Genomic_DNA"/>
</dbReference>
<dbReference type="Gene3D" id="3.40.30.10">
    <property type="entry name" value="Glutaredoxin"/>
    <property type="match status" value="1"/>
</dbReference>
<reference evidence="4 5" key="1">
    <citation type="submission" date="2020-05" db="EMBL/GenBank/DDBJ databases">
        <title>Draft genome of Flavobacterium sp. IMCC34852.</title>
        <authorList>
            <person name="Song J."/>
            <person name="Cho J.-C."/>
        </authorList>
    </citation>
    <scope>NUCLEOTIDE SEQUENCE [LARGE SCALE GENOMIC DNA]</scope>
    <source>
        <strain evidence="4 5">IMCC34852</strain>
    </source>
</reference>
<dbReference type="SUPFAM" id="SSF52833">
    <property type="entry name" value="Thioredoxin-like"/>
    <property type="match status" value="1"/>
</dbReference>
<dbReference type="InterPro" id="IPR036249">
    <property type="entry name" value="Thioredoxin-like_sf"/>
</dbReference>
<dbReference type="Pfam" id="PF13899">
    <property type="entry name" value="Thioredoxin_7"/>
    <property type="match status" value="1"/>
</dbReference>
<sequence>MKKLILMLFLVLGSLTIHAQELTWQTDINKAMEISKKSKKPLMLFFTGSDWCGWCIRLQKEVLKTPEFAKWAKDNVVLVELDFPRRTAQQPEIQKQNMELQQALGVRGYPTVWFVNATKKDGKINLEQLGSTGYVAGGPTPWLDGANKILAPKKS</sequence>
<name>A0A7Y3R683_9FLAO</name>
<accession>A0A7Y3R683</accession>